<dbReference type="Pfam" id="PF04471">
    <property type="entry name" value="Mrr_cat"/>
    <property type="match status" value="1"/>
</dbReference>
<comment type="caution">
    <text evidence="2">The sequence shown here is derived from an EMBL/GenBank/DDBJ whole genome shotgun (WGS) entry which is preliminary data.</text>
</comment>
<evidence type="ECO:0000259" key="1">
    <source>
        <dbReference type="Pfam" id="PF04471"/>
    </source>
</evidence>
<proteinExistence type="predicted"/>
<accession>A0ABR5CG97</accession>
<reference evidence="2 3" key="1">
    <citation type="journal article" date="2001" name="Int. J. Syst. Evol. Microbiol.">
        <title>Agreia bicolorata gen. nov., sp. nov., to accommodate actinobacteria isolated from narrow reed grass infected by the nematode Heteroanguina graminophila.</title>
        <authorList>
            <person name="Evtushenko L.I."/>
            <person name="Dorofeeva L.V."/>
            <person name="Dobrovolskaya T.G."/>
            <person name="Streshinskaya G.M."/>
            <person name="Subbotin S.A."/>
            <person name="Tiedje J.M."/>
        </authorList>
    </citation>
    <scope>NUCLEOTIDE SEQUENCE [LARGE SCALE GENOMIC DNA]</scope>
    <source>
        <strain evidence="2 3">VKM Ac-1804</strain>
    </source>
</reference>
<evidence type="ECO:0000313" key="2">
    <source>
        <dbReference type="EMBL" id="KJC64652.1"/>
    </source>
</evidence>
<dbReference type="InterPro" id="IPR007560">
    <property type="entry name" value="Restrct_endonuc_IV_Mrr"/>
</dbReference>
<name>A0ABR5CG97_9MICO</name>
<dbReference type="InterPro" id="IPR011335">
    <property type="entry name" value="Restrct_endonuc-II-like"/>
</dbReference>
<sequence length="184" mass="20136">MTSIDPAVVAELFARGDAARTTSEKGDALEELIVYLFELVPGISNTTRKARNPGGVAEIDVAFWNDGPPDGLRQFDAFILIEAKNWSAKVGYTEIVLFKEKLENRGMSFGILVAASGITGDATSRTAAYNALYSYLSAGRHILILTRAEIEILSSTDELIRLLIRKRLALILSGEIYEDPRTAL</sequence>
<dbReference type="RefSeq" id="WP_044441244.1">
    <property type="nucleotide sequence ID" value="NZ_JYFC01000003.1"/>
</dbReference>
<dbReference type="EMBL" id="JYFC01000003">
    <property type="protein sequence ID" value="KJC64652.1"/>
    <property type="molecule type" value="Genomic_DNA"/>
</dbReference>
<dbReference type="Proteomes" id="UP000032503">
    <property type="component" value="Unassembled WGS sequence"/>
</dbReference>
<protein>
    <recommendedName>
        <fullName evidence="1">Restriction endonuclease type IV Mrr domain-containing protein</fullName>
    </recommendedName>
</protein>
<keyword evidence="3" id="KW-1185">Reference proteome</keyword>
<evidence type="ECO:0000313" key="3">
    <source>
        <dbReference type="Proteomes" id="UP000032503"/>
    </source>
</evidence>
<dbReference type="SUPFAM" id="SSF52980">
    <property type="entry name" value="Restriction endonuclease-like"/>
    <property type="match status" value="1"/>
</dbReference>
<feature type="domain" description="Restriction endonuclease type IV Mrr" evidence="1">
    <location>
        <begin position="26"/>
        <end position="128"/>
    </location>
</feature>
<organism evidence="2 3">
    <name type="scientific">Agreia bicolorata</name>
    <dbReference type="NCBI Taxonomy" id="110935"/>
    <lineage>
        <taxon>Bacteria</taxon>
        <taxon>Bacillati</taxon>
        <taxon>Actinomycetota</taxon>
        <taxon>Actinomycetes</taxon>
        <taxon>Micrococcales</taxon>
        <taxon>Microbacteriaceae</taxon>
        <taxon>Agreia</taxon>
    </lineage>
</organism>
<gene>
    <name evidence="2" type="ORF">TZ00_10020</name>
</gene>